<evidence type="ECO:0000313" key="2">
    <source>
        <dbReference type="EMBL" id="RLL97087.1"/>
    </source>
</evidence>
<dbReference type="AlphaFoldDB" id="A0A229X9A7"/>
<dbReference type="Proteomes" id="UP000215289">
    <property type="component" value="Unassembled WGS sequence"/>
</dbReference>
<dbReference type="STRING" id="1245748.A0A229X9A7"/>
<protein>
    <submittedName>
        <fullName evidence="2">Uncharacterized protein</fullName>
    </submittedName>
</protein>
<sequence length="355" mass="40059">MSFQMYDGAITVHTDTTPLALDEATRTLYNRAITDPSSLTDAERRIITHRPPPEEEDALCRSACGQSMSELIAKAIHNGDALTYNEAHLITGGVVRNQAGRLLSERARLSAADRDLTHRAAAAAMTEEMKAARTSAQAVQRRWYIAEEAADKALSDDDIRNIRYAMRVPWQEHVLSFAEGTVCGLVLFYVDVPEWSAFKAQIETAIYHGLHYEARLMDEAAIAKFTLHWVAVAETDLGALRSRFQTMRDNSEIPAGLRSDCFLYVDEEALRSREEPRPYIWLCEPEETAEPLKVDVKHITPTLFARLTQRDLEGEAKRKPYRHTSELGLLHQAARHSRNAEGEPDGIWPPPSRYM</sequence>
<evidence type="ECO:0000313" key="3">
    <source>
        <dbReference type="Proteomes" id="UP000215289"/>
    </source>
</evidence>
<gene>
    <name evidence="2" type="ORF">CFD26_105214</name>
</gene>
<keyword evidence="3" id="KW-1185">Reference proteome</keyword>
<dbReference type="OrthoDB" id="4424523at2759"/>
<comment type="caution">
    <text evidence="2">The sequence shown here is derived from an EMBL/GenBank/DDBJ whole genome shotgun (WGS) entry which is preliminary data.</text>
</comment>
<evidence type="ECO:0000256" key="1">
    <source>
        <dbReference type="SAM" id="MobiDB-lite"/>
    </source>
</evidence>
<dbReference type="EMBL" id="NIDN02000089">
    <property type="protein sequence ID" value="RLL97087.1"/>
    <property type="molecule type" value="Genomic_DNA"/>
</dbReference>
<proteinExistence type="predicted"/>
<accession>A0A229X9A7</accession>
<feature type="region of interest" description="Disordered" evidence="1">
    <location>
        <begin position="333"/>
        <end position="355"/>
    </location>
</feature>
<name>A0A229X9A7_9EURO</name>
<organism evidence="2 3">
    <name type="scientific">Aspergillus turcosus</name>
    <dbReference type="NCBI Taxonomy" id="1245748"/>
    <lineage>
        <taxon>Eukaryota</taxon>
        <taxon>Fungi</taxon>
        <taxon>Dikarya</taxon>
        <taxon>Ascomycota</taxon>
        <taxon>Pezizomycotina</taxon>
        <taxon>Eurotiomycetes</taxon>
        <taxon>Eurotiomycetidae</taxon>
        <taxon>Eurotiales</taxon>
        <taxon>Aspergillaceae</taxon>
        <taxon>Aspergillus</taxon>
        <taxon>Aspergillus subgen. Fumigati</taxon>
    </lineage>
</organism>
<reference evidence="2 3" key="1">
    <citation type="submission" date="2018-08" db="EMBL/GenBank/DDBJ databases">
        <title>Draft genome sequences of two Aspergillus turcosus clinical strains isolated from bronchoalveolar lavage fluid: one azole-susceptible and the other azole-resistant.</title>
        <authorList>
            <person name="Parent-Michaud M."/>
            <person name="Dufresne P.J."/>
            <person name="Fournier E."/>
            <person name="Martineau C."/>
            <person name="Moreira S."/>
            <person name="Perkins V."/>
            <person name="De Repentigny L."/>
            <person name="Dufresne S.F."/>
        </authorList>
    </citation>
    <scope>NUCLEOTIDE SEQUENCE [LARGE SCALE GENOMIC DNA]</scope>
    <source>
        <strain evidence="2">HMR AF 1038</strain>
    </source>
</reference>